<dbReference type="STRING" id="1221996.QY95_00527"/>
<dbReference type="GO" id="GO:1901023">
    <property type="term" value="P:4-hydroxyphenylacetate catabolic process"/>
    <property type="evidence" value="ECO:0007669"/>
    <property type="project" value="InterPro"/>
</dbReference>
<evidence type="ECO:0000313" key="4">
    <source>
        <dbReference type="Proteomes" id="UP000031563"/>
    </source>
</evidence>
<reference evidence="3" key="1">
    <citation type="submission" date="2015-02" db="EMBL/GenBank/DDBJ databases">
        <title>Genome Assembly of Bacillaceae bacterium MTCC 8252.</title>
        <authorList>
            <person name="Verma A."/>
            <person name="Khatri I."/>
            <person name="Mual P."/>
            <person name="Subramanian S."/>
            <person name="Krishnamurthi S."/>
        </authorList>
    </citation>
    <scope>NUCLEOTIDE SEQUENCE [LARGE SCALE GENOMIC DNA]</scope>
    <source>
        <strain evidence="3">MTCC 8252</strain>
    </source>
</reference>
<dbReference type="PANTHER" id="PTHR11820">
    <property type="entry name" value="ACYLPYRUVASE"/>
    <property type="match status" value="1"/>
</dbReference>
<dbReference type="GO" id="GO:0018800">
    <property type="term" value="F:5-oxopent-3-ene-1,2,5-tricarboxylate decarboxylase activity"/>
    <property type="evidence" value="ECO:0007669"/>
    <property type="project" value="InterPro"/>
</dbReference>
<dbReference type="RefSeq" id="WP_040048009.1">
    <property type="nucleotide sequence ID" value="NZ_JWIR02000019.1"/>
</dbReference>
<accession>A0A0F5I8U5</accession>
<keyword evidence="4" id="KW-1185">Reference proteome</keyword>
<dbReference type="InterPro" id="IPR011234">
    <property type="entry name" value="Fumarylacetoacetase-like_C"/>
</dbReference>
<evidence type="ECO:0000313" key="3">
    <source>
        <dbReference type="EMBL" id="KKB41720.1"/>
    </source>
</evidence>
<dbReference type="NCBIfam" id="TIGR02303">
    <property type="entry name" value="HpaG-C-term"/>
    <property type="match status" value="1"/>
</dbReference>
<dbReference type="AlphaFoldDB" id="A0A0F5I8U5"/>
<organism evidence="3 4">
    <name type="scientific">Bacillus thermotolerans</name>
    <name type="common">Quasibacillus thermotolerans</name>
    <dbReference type="NCBI Taxonomy" id="1221996"/>
    <lineage>
        <taxon>Bacteria</taxon>
        <taxon>Bacillati</taxon>
        <taxon>Bacillota</taxon>
        <taxon>Bacilli</taxon>
        <taxon>Bacillales</taxon>
        <taxon>Bacillaceae</taxon>
        <taxon>Bacillus</taxon>
    </lineage>
</organism>
<evidence type="ECO:0000259" key="2">
    <source>
        <dbReference type="Pfam" id="PF01557"/>
    </source>
</evidence>
<keyword evidence="1" id="KW-0479">Metal-binding</keyword>
<proteinExistence type="predicted"/>
<dbReference type="EMBL" id="JWIR02000019">
    <property type="protein sequence ID" value="KKB41720.1"/>
    <property type="molecule type" value="Genomic_DNA"/>
</dbReference>
<comment type="caution">
    <text evidence="3">The sequence shown here is derived from an EMBL/GenBank/DDBJ whole genome shotgun (WGS) entry which is preliminary data.</text>
</comment>
<dbReference type="GO" id="GO:0046872">
    <property type="term" value="F:metal ion binding"/>
    <property type="evidence" value="ECO:0007669"/>
    <property type="project" value="UniProtKB-KW"/>
</dbReference>
<gene>
    <name evidence="3" type="ORF">QY95_00527</name>
</gene>
<dbReference type="PANTHER" id="PTHR11820:SF114">
    <property type="entry name" value="4-HYDROXYPHENYLACETATE CATABOLISM PROTEIN"/>
    <property type="match status" value="1"/>
</dbReference>
<dbReference type="Gene3D" id="3.90.850.10">
    <property type="entry name" value="Fumarylacetoacetase-like, C-terminal domain"/>
    <property type="match status" value="1"/>
</dbReference>
<dbReference type="Proteomes" id="UP000031563">
    <property type="component" value="Unassembled WGS sequence"/>
</dbReference>
<dbReference type="GO" id="GO:0008704">
    <property type="term" value="F:5-carboxymethyl-2-hydroxymuconate delta-isomerase activity"/>
    <property type="evidence" value="ECO:0007669"/>
    <property type="project" value="InterPro"/>
</dbReference>
<name>A0A0F5I8U5_BACTR</name>
<sequence length="263" mass="29120">MRRARVAYAGAVHEAVEADKGLRLNDGRLVTEQEVVWLPPVEPKTVFALGLNYADHAAELSFKAPEEPLVFLKGPNTFIGHHGQTRRPAAVTYMHYECELAVVIGKTGRNIQRDRAYDYVAGYTIANDYAIRDYLENYYRPNLRVKNRDTCTPIGPWFVDKGDVPDPMNLALRTYVNGNLTQEGSTKDMVFDIPYLIEYLSSFMTLNEGDLILTGTPKGSVDTKVGDEVITEIEGLGRLVNTIVGDEAFGISEAAQAASNQAT</sequence>
<dbReference type="OrthoDB" id="9805307at2"/>
<dbReference type="SUPFAM" id="SSF56529">
    <property type="entry name" value="FAH"/>
    <property type="match status" value="1"/>
</dbReference>
<dbReference type="Pfam" id="PF01557">
    <property type="entry name" value="FAA_hydrolase"/>
    <property type="match status" value="1"/>
</dbReference>
<feature type="domain" description="Fumarylacetoacetase-like C-terminal" evidence="2">
    <location>
        <begin position="45"/>
        <end position="244"/>
    </location>
</feature>
<dbReference type="InterPro" id="IPR012684">
    <property type="entry name" value="HPA_isomer/decarb_C"/>
</dbReference>
<evidence type="ECO:0000256" key="1">
    <source>
        <dbReference type="ARBA" id="ARBA00022723"/>
    </source>
</evidence>
<dbReference type="FunFam" id="3.90.850.10:FF:000002">
    <property type="entry name" value="2-hydroxyhepta-2,4-diene-1,7-dioate isomerase"/>
    <property type="match status" value="1"/>
</dbReference>
<dbReference type="InterPro" id="IPR036663">
    <property type="entry name" value="Fumarylacetoacetase_C_sf"/>
</dbReference>
<protein>
    <submittedName>
        <fullName evidence="3">5-carboxymethyl-2-oxo-hex-3- ene-1,7-dioate decarboxylase</fullName>
    </submittedName>
</protein>